<feature type="compositionally biased region" description="Basic residues" evidence="1">
    <location>
        <begin position="571"/>
        <end position="588"/>
    </location>
</feature>
<feature type="compositionally biased region" description="Basic residues" evidence="1">
    <location>
        <begin position="152"/>
        <end position="164"/>
    </location>
</feature>
<keyword evidence="3" id="KW-1185">Reference proteome</keyword>
<gene>
    <name evidence="2" type="ORF">CINCED_3A021763</name>
</gene>
<sequence>MMEWKNNIPEGKSIKTSGPQNRRPSGSVNKKANDPVEYFGVAQKPKTKRKPKKESKMINIEEFVCTYGASNNTVISEPIKAATTFPVTTNAWARKKGSELFAKAKDDNEEEKMLKMAIAESIKTAEEHSRIKDSTWKNDQENTVNSDDLMFQKKHNSQNKKSSRGSKESRSINCWNNSSFVKESDDYGFLPEHNKTNKSPKVGTLWEDDSKNNRSKERKDIKSKSKHIQKDKPKENKPSPTDSPLKPEKKLRQRGDWKETFIKDNYQPERNVRSNDKDDQRPLPQAHDWSVLTSGWNKPEEKKEDTKKPSNMWNGDVGVNVTKNKWESPNWSEPAKTESVDIWSSDRPKSNSVVWNDPVETKKDSIDEKIIKSERTEIKPNVFGFTDSWGPPMPPQINKEPPKPIESPKFVKKKPLPAPDFNRYLLEALSQSSPYSVPPPHTEPQISQTNTDSLYSNLESVLPKTSSSVLETNNSPEFLSNLHFLANMTQICDRLGLNNKQLLSDLPVGATSSNVEPDLLQQPPTINQIQHNLNWNQKTNQKVYQPYQPVLHQQSDFMLPNQLLHSQQQHQHQHQHQQHQQHHHHHQQHQPQQHQQQQHQQQQHQQQQHQQQQHQQQQHQQQQQQQQQTSFMPANSNNFNLSGNNAFPALNLDLNPQFNNLIYPNQLVPPPNGLFPYQHQTNIERLANLSLGQDKMNFPMYNLVQDKQTRLNDSFNSVREPMKQSKPVQPNVFMPNTLPNSYNFNMDPTPPLFPANLFYAQMPQDMNYVPPNQQQFHNFKEQNMQHMFGNQKLEHQVLRDKMLNVGNPYLKD</sequence>
<feature type="compositionally biased region" description="Basic and acidic residues" evidence="1">
    <location>
        <begin position="245"/>
        <end position="281"/>
    </location>
</feature>
<dbReference type="EMBL" id="CABPRJ010002375">
    <property type="protein sequence ID" value="VVC44085.1"/>
    <property type="molecule type" value="Genomic_DNA"/>
</dbReference>
<feature type="compositionally biased region" description="Basic and acidic residues" evidence="1">
    <location>
        <begin position="123"/>
        <end position="140"/>
    </location>
</feature>
<organism evidence="2 3">
    <name type="scientific">Cinara cedri</name>
    <dbReference type="NCBI Taxonomy" id="506608"/>
    <lineage>
        <taxon>Eukaryota</taxon>
        <taxon>Metazoa</taxon>
        <taxon>Ecdysozoa</taxon>
        <taxon>Arthropoda</taxon>
        <taxon>Hexapoda</taxon>
        <taxon>Insecta</taxon>
        <taxon>Pterygota</taxon>
        <taxon>Neoptera</taxon>
        <taxon>Paraneoptera</taxon>
        <taxon>Hemiptera</taxon>
        <taxon>Sternorrhyncha</taxon>
        <taxon>Aphidomorpha</taxon>
        <taxon>Aphidoidea</taxon>
        <taxon>Aphididae</taxon>
        <taxon>Lachninae</taxon>
        <taxon>Cinara</taxon>
    </lineage>
</organism>
<feature type="compositionally biased region" description="Basic and acidic residues" evidence="1">
    <location>
        <begin position="335"/>
        <end position="349"/>
    </location>
</feature>
<dbReference type="AlphaFoldDB" id="A0A5E4NK60"/>
<reference evidence="2 3" key="1">
    <citation type="submission" date="2019-08" db="EMBL/GenBank/DDBJ databases">
        <authorList>
            <person name="Alioto T."/>
            <person name="Alioto T."/>
            <person name="Gomez Garrido J."/>
        </authorList>
    </citation>
    <scope>NUCLEOTIDE SEQUENCE [LARGE SCALE GENOMIC DNA]</scope>
</reference>
<feature type="compositionally biased region" description="Polar residues" evidence="1">
    <location>
        <begin position="14"/>
        <end position="30"/>
    </location>
</feature>
<accession>A0A5E4NK60</accession>
<proteinExistence type="predicted"/>
<dbReference type="Proteomes" id="UP000325440">
    <property type="component" value="Unassembled WGS sequence"/>
</dbReference>
<feature type="compositionally biased region" description="Basic and acidic residues" evidence="1">
    <location>
        <begin position="208"/>
        <end position="237"/>
    </location>
</feature>
<feature type="compositionally biased region" description="Low complexity" evidence="1">
    <location>
        <begin position="589"/>
        <end position="642"/>
    </location>
</feature>
<evidence type="ECO:0000256" key="1">
    <source>
        <dbReference type="SAM" id="MobiDB-lite"/>
    </source>
</evidence>
<dbReference type="OrthoDB" id="6602041at2759"/>
<evidence type="ECO:0000313" key="2">
    <source>
        <dbReference type="EMBL" id="VVC44085.1"/>
    </source>
</evidence>
<feature type="region of interest" description="Disordered" evidence="1">
    <location>
        <begin position="564"/>
        <end position="642"/>
    </location>
</feature>
<feature type="compositionally biased region" description="Polar residues" evidence="1">
    <location>
        <begin position="321"/>
        <end position="331"/>
    </location>
</feature>
<feature type="region of interest" description="Disordered" evidence="1">
    <location>
        <begin position="1"/>
        <end position="54"/>
    </location>
</feature>
<feature type="compositionally biased region" description="Basic and acidic residues" evidence="1">
    <location>
        <begin position="298"/>
        <end position="308"/>
    </location>
</feature>
<name>A0A5E4NK60_9HEMI</name>
<protein>
    <submittedName>
        <fullName evidence="2">WD40/YVTN repeat-like-containing domain</fullName>
    </submittedName>
</protein>
<feature type="compositionally biased region" description="Polar residues" evidence="1">
    <location>
        <begin position="172"/>
        <end position="181"/>
    </location>
</feature>
<evidence type="ECO:0000313" key="3">
    <source>
        <dbReference type="Proteomes" id="UP000325440"/>
    </source>
</evidence>
<feature type="region of interest" description="Disordered" evidence="1">
    <location>
        <begin position="123"/>
        <end position="356"/>
    </location>
</feature>